<evidence type="ECO:0000256" key="4">
    <source>
        <dbReference type="ARBA" id="ARBA00022552"/>
    </source>
</evidence>
<dbReference type="InterPro" id="IPR007276">
    <property type="entry name" value="Nop14"/>
</dbReference>
<keyword evidence="4" id="KW-0698">rRNA processing</keyword>
<dbReference type="GeneTree" id="ENSGT00390000017459"/>
<keyword evidence="3" id="KW-0690">Ribosome biogenesis</keyword>
<feature type="compositionally biased region" description="Basic and acidic residues" evidence="7">
    <location>
        <begin position="298"/>
        <end position="308"/>
    </location>
</feature>
<dbReference type="RefSeq" id="XP_044123824.1">
    <property type="nucleotide sequence ID" value="XM_044267889.1"/>
</dbReference>
<reference evidence="8" key="2">
    <citation type="submission" date="2025-09" db="UniProtKB">
        <authorList>
            <consortium name="Ensembl"/>
        </authorList>
    </citation>
    <scope>IDENTIFICATION</scope>
</reference>
<comment type="subcellular location">
    <subcellularLocation>
        <location evidence="1">Nucleus</location>
        <location evidence="1">Nucleolus</location>
    </subcellularLocation>
</comment>
<evidence type="ECO:0000313" key="9">
    <source>
        <dbReference type="Proteomes" id="UP000694425"/>
    </source>
</evidence>
<feature type="compositionally biased region" description="Low complexity" evidence="7">
    <location>
        <begin position="1"/>
        <end position="26"/>
    </location>
</feature>
<evidence type="ECO:0000256" key="1">
    <source>
        <dbReference type="ARBA" id="ARBA00004604"/>
    </source>
</evidence>
<dbReference type="GO" id="GO:0005654">
    <property type="term" value="C:nucleoplasm"/>
    <property type="evidence" value="ECO:0007669"/>
    <property type="project" value="Ensembl"/>
</dbReference>
<feature type="region of interest" description="Disordered" evidence="7">
    <location>
        <begin position="138"/>
        <end position="321"/>
    </location>
</feature>
<feature type="region of interest" description="Disordered" evidence="7">
    <location>
        <begin position="334"/>
        <end position="407"/>
    </location>
</feature>
<dbReference type="PANTHER" id="PTHR23183:SF0">
    <property type="entry name" value="NUCLEOLAR PROTEIN 14"/>
    <property type="match status" value="1"/>
</dbReference>
<dbReference type="GO" id="GO:0030692">
    <property type="term" value="C:Noc4p-Nop14p complex"/>
    <property type="evidence" value="ECO:0007669"/>
    <property type="project" value="TreeGrafter"/>
</dbReference>
<protein>
    <submittedName>
        <fullName evidence="8">NOP14 nucleolar protein</fullName>
    </submittedName>
</protein>
<feature type="compositionally biased region" description="Basic and acidic residues" evidence="7">
    <location>
        <begin position="339"/>
        <end position="350"/>
    </location>
</feature>
<feature type="compositionally biased region" description="Basic and acidic residues" evidence="7">
    <location>
        <begin position="273"/>
        <end position="288"/>
    </location>
</feature>
<name>A0A8C7AC58_NEOVI</name>
<dbReference type="PANTHER" id="PTHR23183">
    <property type="entry name" value="NOP14"/>
    <property type="match status" value="1"/>
</dbReference>
<gene>
    <name evidence="8" type="primary">NOP14</name>
</gene>
<evidence type="ECO:0000256" key="6">
    <source>
        <dbReference type="ARBA" id="ARBA00024695"/>
    </source>
</evidence>
<feature type="compositionally biased region" description="Basic and acidic residues" evidence="7">
    <location>
        <begin position="241"/>
        <end position="263"/>
    </location>
</feature>
<evidence type="ECO:0000256" key="5">
    <source>
        <dbReference type="ARBA" id="ARBA00023242"/>
    </source>
</evidence>
<dbReference type="GeneID" id="122919095"/>
<feature type="compositionally biased region" description="Polar residues" evidence="7">
    <location>
        <begin position="231"/>
        <end position="240"/>
    </location>
</feature>
<feature type="compositionally biased region" description="Basic and acidic residues" evidence="7">
    <location>
        <begin position="183"/>
        <end position="228"/>
    </location>
</feature>
<dbReference type="CTD" id="8602"/>
<proteinExistence type="inferred from homology"/>
<comment type="function">
    <text evidence="6">Involved in nucleolar processing of pre-18S ribosomal RNA. Has a role in the nuclear export of 40S pre-ribosomal subunit to the cytoplasm.</text>
</comment>
<feature type="region of interest" description="Disordered" evidence="7">
    <location>
        <begin position="1"/>
        <end position="63"/>
    </location>
</feature>
<evidence type="ECO:0000313" key="8">
    <source>
        <dbReference type="Ensembl" id="ENSNVIP00000001448.1"/>
    </source>
</evidence>
<dbReference type="Proteomes" id="UP000694425">
    <property type="component" value="Unplaced"/>
</dbReference>
<comment type="similarity">
    <text evidence="2">Belongs to the NOP14 family.</text>
</comment>
<keyword evidence="5" id="KW-0539">Nucleus</keyword>
<dbReference type="GO" id="GO:0030490">
    <property type="term" value="P:maturation of SSU-rRNA"/>
    <property type="evidence" value="ECO:0007669"/>
    <property type="project" value="TreeGrafter"/>
</dbReference>
<dbReference type="GO" id="GO:0019899">
    <property type="term" value="F:enzyme binding"/>
    <property type="evidence" value="ECO:0007669"/>
    <property type="project" value="Ensembl"/>
</dbReference>
<sequence>MGKAKSAAARTRGAGAPAGAQGGRARPNPNPFEVKVNRQKFPVLGRKARHAVGQPGVSRARAVHKRTQTLLKEYKERDKSNVFTDKRFGEYSSTMSPEEKMMKRFALEQQRQHEKKSIYNLNEDEELTHYGQSLADIEKHNDIVDSDSDTEERGTLSAELTAAHFGGGGGLLHKKTPQQQGEEGEKPRSRRELIEELIAKSKQEKRERQAQREGALELTEKLDQDWKEIQTLLTHRTPNSENRDKKERPKPDAYDMMVRELGFEMKAQPSNRMKSEEELAKEEQERLQQLEAARLRRMRGEDEGSEARKPKHLSADDLNDGFVLDKDDRRLLSYTDGKMSIEEEQSREASDGESEEEQGEDLSEEDPENSSDPDGHSDLESDMDSEEDCGRPNGEPRQALGKGTTSIGHRAQEAARNQLPYTFAAPESYEELKSLLSGRTREEQLVVVERIQTCNHPSLAVGNKAKLEKLFGFLLEYIGDLATDDPPNLRVIDKLVVQLYNLCQMFPDSASDSIKFVLRDAMHEMEGAIEARGRAAFPGLDVLVYLKIAGMLFPTSDLWHPVVTPALVCMSQLLTKCPILSLQDVVKGLFVCCVFLDYVSLSRRFIPELVNFLLGILYIASPNKCGRGYTLVHPFRASGKNSELLVVSDKEDKATWQRRGLSLHWAYGLKAQNKTEANHTRLSCLAVCLALVKGCAQFYSSLPSFYAIVRPLRALLMEHLAGCSHPPELQELCQSALANLEEPEPRCRPLVCAKSKPEPLKLFTPRLVKVLEFGRKQGSSKEEQERRRLIHKHKREFKGAVREIRRDNQFLARMQLSETLERDAERKRKVKQLFNSLATQEGEWKALKRKKFKK</sequence>
<reference evidence="8" key="1">
    <citation type="submission" date="2025-08" db="UniProtKB">
        <authorList>
            <consortium name="Ensembl"/>
        </authorList>
    </citation>
    <scope>IDENTIFICATION</scope>
</reference>
<evidence type="ECO:0000256" key="7">
    <source>
        <dbReference type="SAM" id="MobiDB-lite"/>
    </source>
</evidence>
<organism evidence="8 9">
    <name type="scientific">Neovison vison</name>
    <name type="common">American mink</name>
    <name type="synonym">Mustela vison</name>
    <dbReference type="NCBI Taxonomy" id="452646"/>
    <lineage>
        <taxon>Eukaryota</taxon>
        <taxon>Metazoa</taxon>
        <taxon>Chordata</taxon>
        <taxon>Craniata</taxon>
        <taxon>Vertebrata</taxon>
        <taxon>Euteleostomi</taxon>
        <taxon>Mammalia</taxon>
        <taxon>Eutheria</taxon>
        <taxon>Laurasiatheria</taxon>
        <taxon>Carnivora</taxon>
        <taxon>Caniformia</taxon>
        <taxon>Musteloidea</taxon>
        <taxon>Mustelidae</taxon>
        <taxon>Mustelinae</taxon>
        <taxon>Neogale</taxon>
    </lineage>
</organism>
<dbReference type="GO" id="GO:0032040">
    <property type="term" value="C:small-subunit processome"/>
    <property type="evidence" value="ECO:0007669"/>
    <property type="project" value="InterPro"/>
</dbReference>
<feature type="compositionally biased region" description="Acidic residues" evidence="7">
    <location>
        <begin position="351"/>
        <end position="371"/>
    </location>
</feature>
<evidence type="ECO:0000256" key="3">
    <source>
        <dbReference type="ARBA" id="ARBA00022517"/>
    </source>
</evidence>
<dbReference type="KEGG" id="nvs:122919095"/>
<keyword evidence="9" id="KW-1185">Reference proteome</keyword>
<accession>A0A8C7AC58</accession>
<evidence type="ECO:0000256" key="2">
    <source>
        <dbReference type="ARBA" id="ARBA00007466"/>
    </source>
</evidence>
<dbReference type="Pfam" id="PF04147">
    <property type="entry name" value="Nop14"/>
    <property type="match status" value="1"/>
</dbReference>
<dbReference type="Ensembl" id="ENSNVIT00000001671.1">
    <property type="protein sequence ID" value="ENSNVIP00000001448.1"/>
    <property type="gene ID" value="ENSNVIG00000001159.1"/>
</dbReference>
<dbReference type="AlphaFoldDB" id="A0A8C7AC58"/>